<organism evidence="12 13">
    <name type="scientific">Vairimorpha necatrix</name>
    <dbReference type="NCBI Taxonomy" id="6039"/>
    <lineage>
        <taxon>Eukaryota</taxon>
        <taxon>Fungi</taxon>
        <taxon>Fungi incertae sedis</taxon>
        <taxon>Microsporidia</taxon>
        <taxon>Nosematidae</taxon>
        <taxon>Vairimorpha</taxon>
    </lineage>
</organism>
<evidence type="ECO:0000256" key="10">
    <source>
        <dbReference type="RuleBase" id="RU365024"/>
    </source>
</evidence>
<comment type="catalytic activity">
    <reaction evidence="9 10">
        <text>a CDP-1,2-diacyl-sn-glycerol + sn-glycerol 3-phosphate = a 1,2-diacyl-sn-glycero-3-phospho-(1'-sn-glycero-3'-phosphate) + CMP + H(+)</text>
        <dbReference type="Rhea" id="RHEA:12593"/>
        <dbReference type="ChEBI" id="CHEBI:15378"/>
        <dbReference type="ChEBI" id="CHEBI:57597"/>
        <dbReference type="ChEBI" id="CHEBI:58332"/>
        <dbReference type="ChEBI" id="CHEBI:60110"/>
        <dbReference type="ChEBI" id="CHEBI:60377"/>
        <dbReference type="EC" id="2.7.8.5"/>
    </reaction>
</comment>
<dbReference type="SUPFAM" id="SSF56024">
    <property type="entry name" value="Phospholipase D/nuclease"/>
    <property type="match status" value="1"/>
</dbReference>
<keyword evidence="5" id="KW-0677">Repeat</keyword>
<evidence type="ECO:0000256" key="4">
    <source>
        <dbReference type="ARBA" id="ARBA00022679"/>
    </source>
</evidence>
<evidence type="ECO:0000313" key="12">
    <source>
        <dbReference type="EMBL" id="WUR02280.1"/>
    </source>
</evidence>
<dbReference type="GO" id="GO:0032049">
    <property type="term" value="P:cardiolipin biosynthetic process"/>
    <property type="evidence" value="ECO:0007669"/>
    <property type="project" value="InterPro"/>
</dbReference>
<evidence type="ECO:0000256" key="6">
    <source>
        <dbReference type="ARBA" id="ARBA00023098"/>
    </source>
</evidence>
<dbReference type="GO" id="GO:0005524">
    <property type="term" value="F:ATP binding"/>
    <property type="evidence" value="ECO:0007669"/>
    <property type="project" value="UniProtKB-KW"/>
</dbReference>
<comment type="function">
    <text evidence="10">Functions in the biosynthesis of the anionic phospholipids phosphatidylglycerol and cardiolipin.</text>
</comment>
<dbReference type="PIRSF" id="PIRSF000850">
    <property type="entry name" value="Phospholipase_D_PSS"/>
    <property type="match status" value="1"/>
</dbReference>
<comment type="pathway">
    <text evidence="1 10">Phospholipid metabolism; phosphatidylglycerol biosynthesis; phosphatidylglycerol from CDP-diacylglycerol: step 1/2.</text>
</comment>
<dbReference type="KEGG" id="vnx:VNE69_01218"/>
<comment type="subcellular location">
    <subcellularLocation>
        <location evidence="10">Mitochondrion</location>
    </subcellularLocation>
</comment>
<keyword evidence="13" id="KW-1185">Reference proteome</keyword>
<dbReference type="InterPro" id="IPR025202">
    <property type="entry name" value="PLD-like_dom"/>
</dbReference>
<evidence type="ECO:0000259" key="11">
    <source>
        <dbReference type="PROSITE" id="PS50035"/>
    </source>
</evidence>
<dbReference type="EC" id="2.7.8.5" evidence="10"/>
<sequence length="363" mass="42956">MEIIEKFDKFKKYTFEDLIEIKKPINFYTKIKNSMVTANNVIIFSMYFGDGEMCKELLNIIIERERKGMKTKIVLDKNQRTSKKLMIFANEKNLKCFQFLDLSTCIDFLRLKEISAQFHSKLYMFDDEIILTGANLEDYYFKNRLDRYFIIKNRALGEDLQNLKTSSRIIQNIRNNCLIKYGRQDEKYVLEVLFNTDFDSVVLSSAYFNLPSAYCDILKKQKNVNFFVSAPKYNIFNNFGKFGPFISKLYEFISYRTLQKIPKATLYQFGLEGYTLHKKGIWAFKDDICVSILGSSNFNRRSSERDEELNFCVITQDPKIYKIFNVEVSFLKINSKSVQISNFNFGKYKILYLILFLLFGRFL</sequence>
<evidence type="ECO:0000256" key="9">
    <source>
        <dbReference type="ARBA" id="ARBA00048586"/>
    </source>
</evidence>
<dbReference type="Pfam" id="PF13091">
    <property type="entry name" value="PLDc_2"/>
    <property type="match status" value="1"/>
</dbReference>
<evidence type="ECO:0000256" key="5">
    <source>
        <dbReference type="ARBA" id="ARBA00022737"/>
    </source>
</evidence>
<dbReference type="PANTHER" id="PTHR12586">
    <property type="entry name" value="CDP-DIACYLGLYCEROL--SERINE O-PHOSPHATIDYLTRANSFERASE"/>
    <property type="match status" value="1"/>
</dbReference>
<evidence type="ECO:0000313" key="13">
    <source>
        <dbReference type="Proteomes" id="UP001334084"/>
    </source>
</evidence>
<keyword evidence="7 10" id="KW-0594">Phospholipid biosynthesis</keyword>
<keyword evidence="8 10" id="KW-1208">Phospholipid metabolism</keyword>
<proteinExistence type="inferred from homology"/>
<evidence type="ECO:0000256" key="3">
    <source>
        <dbReference type="ARBA" id="ARBA00022516"/>
    </source>
</evidence>
<protein>
    <recommendedName>
        <fullName evidence="10">CDP-diacylglycerol--glycerol-3-phosphate 3-phosphatidyltransferase</fullName>
        <ecNumber evidence="10">2.7.8.5</ecNumber>
    </recommendedName>
</protein>
<keyword evidence="10" id="KW-0496">Mitochondrion</keyword>
<evidence type="ECO:0000256" key="8">
    <source>
        <dbReference type="ARBA" id="ARBA00023264"/>
    </source>
</evidence>
<evidence type="ECO:0000256" key="1">
    <source>
        <dbReference type="ARBA" id="ARBA00005042"/>
    </source>
</evidence>
<dbReference type="PROSITE" id="PS50035">
    <property type="entry name" value="PLD"/>
    <property type="match status" value="1"/>
</dbReference>
<keyword evidence="6 10" id="KW-0443">Lipid metabolism</keyword>
<dbReference type="GO" id="GO:0005739">
    <property type="term" value="C:mitochondrion"/>
    <property type="evidence" value="ECO:0007669"/>
    <property type="project" value="UniProtKB-SubCell"/>
</dbReference>
<dbReference type="Gene3D" id="3.30.870.10">
    <property type="entry name" value="Endonuclease Chain A"/>
    <property type="match status" value="1"/>
</dbReference>
<evidence type="ECO:0000256" key="7">
    <source>
        <dbReference type="ARBA" id="ARBA00023209"/>
    </source>
</evidence>
<keyword evidence="10" id="KW-0547">Nucleotide-binding</keyword>
<keyword evidence="3 10" id="KW-0444">Lipid biosynthesis</keyword>
<accession>A0AAX4J8H5</accession>
<evidence type="ECO:0000256" key="2">
    <source>
        <dbReference type="ARBA" id="ARBA00010682"/>
    </source>
</evidence>
<dbReference type="AlphaFoldDB" id="A0AAX4J8H5"/>
<reference evidence="12" key="1">
    <citation type="journal article" date="2024" name="BMC Genomics">
        <title>Functional annotation of a divergent genome using sequence and structure-based similarity.</title>
        <authorList>
            <person name="Svedberg D."/>
            <person name="Winiger R.R."/>
            <person name="Berg A."/>
            <person name="Sharma H."/>
            <person name="Tellgren-Roth C."/>
            <person name="Debrunner-Vossbrinck B.A."/>
            <person name="Vossbrinck C.R."/>
            <person name="Barandun J."/>
        </authorList>
    </citation>
    <scope>NUCLEOTIDE SEQUENCE</scope>
    <source>
        <strain evidence="12">Illinois isolate</strain>
    </source>
</reference>
<name>A0AAX4J8H5_9MICR</name>
<dbReference type="EMBL" id="CP142726">
    <property type="protein sequence ID" value="WUR02280.1"/>
    <property type="molecule type" value="Genomic_DNA"/>
</dbReference>
<keyword evidence="4 10" id="KW-0808">Transferase</keyword>
<dbReference type="Proteomes" id="UP001334084">
    <property type="component" value="Chromosome 1"/>
</dbReference>
<comment type="similarity">
    <text evidence="2 10">Belongs to the CDP-alcohol phosphatidyltransferase class-II family.</text>
</comment>
<feature type="domain" description="PLD phosphodiesterase" evidence="11">
    <location>
        <begin position="114"/>
        <end position="140"/>
    </location>
</feature>
<gene>
    <name evidence="12" type="ORF">VNE69_01218</name>
</gene>
<dbReference type="GeneID" id="90540082"/>
<dbReference type="InterPro" id="IPR001736">
    <property type="entry name" value="PLipase_D/transphosphatidylase"/>
</dbReference>
<dbReference type="GO" id="GO:0008444">
    <property type="term" value="F:CDP-diacylglycerol-glycerol-3-phosphate 3-phosphatidyltransferase activity"/>
    <property type="evidence" value="ECO:0007669"/>
    <property type="project" value="UniProtKB-EC"/>
</dbReference>
<dbReference type="RefSeq" id="XP_065328425.1">
    <property type="nucleotide sequence ID" value="XM_065472353.1"/>
</dbReference>
<keyword evidence="10" id="KW-0067">ATP-binding</keyword>
<dbReference type="InterPro" id="IPR016270">
    <property type="entry name" value="PGS1"/>
</dbReference>
<dbReference type="SMART" id="SM00155">
    <property type="entry name" value="PLDc"/>
    <property type="match status" value="2"/>
</dbReference>
<dbReference type="PANTHER" id="PTHR12586:SF1">
    <property type="entry name" value="CDP-DIACYLGLYCEROL--GLYCEROL-3-PHOSPHATE 3-PHOSPHATIDYLTRANSFERASE, MITOCHONDRIAL"/>
    <property type="match status" value="1"/>
</dbReference>